<accession>A0A4Y2I950</accession>
<protein>
    <submittedName>
        <fullName evidence="1">Uncharacterized protein</fullName>
    </submittedName>
</protein>
<organism evidence="1 2">
    <name type="scientific">Araneus ventricosus</name>
    <name type="common">Orbweaver spider</name>
    <name type="synonym">Epeira ventricosa</name>
    <dbReference type="NCBI Taxonomy" id="182803"/>
    <lineage>
        <taxon>Eukaryota</taxon>
        <taxon>Metazoa</taxon>
        <taxon>Ecdysozoa</taxon>
        <taxon>Arthropoda</taxon>
        <taxon>Chelicerata</taxon>
        <taxon>Arachnida</taxon>
        <taxon>Araneae</taxon>
        <taxon>Araneomorphae</taxon>
        <taxon>Entelegynae</taxon>
        <taxon>Araneoidea</taxon>
        <taxon>Araneidae</taxon>
        <taxon>Araneus</taxon>
    </lineage>
</organism>
<comment type="caution">
    <text evidence="1">The sequence shown here is derived from an EMBL/GenBank/DDBJ whole genome shotgun (WGS) entry which is preliminary data.</text>
</comment>
<feature type="non-terminal residue" evidence="1">
    <location>
        <position position="1"/>
    </location>
</feature>
<name>A0A4Y2I950_ARAVE</name>
<keyword evidence="2" id="KW-1185">Reference proteome</keyword>
<dbReference type="EMBL" id="BGPR01002458">
    <property type="protein sequence ID" value="GBM73799.1"/>
    <property type="molecule type" value="Genomic_DNA"/>
</dbReference>
<dbReference type="Proteomes" id="UP000499080">
    <property type="component" value="Unassembled WGS sequence"/>
</dbReference>
<evidence type="ECO:0000313" key="1">
    <source>
        <dbReference type="EMBL" id="GBM73799.1"/>
    </source>
</evidence>
<sequence>MRKFSVIDCQVYFFVLHF</sequence>
<dbReference type="AlphaFoldDB" id="A0A4Y2I950"/>
<reference evidence="1 2" key="1">
    <citation type="journal article" date="2019" name="Sci. Rep.">
        <title>Orb-weaving spider Araneus ventricosus genome elucidates the spidroin gene catalogue.</title>
        <authorList>
            <person name="Kono N."/>
            <person name="Nakamura H."/>
            <person name="Ohtoshi R."/>
            <person name="Moran D.A.P."/>
            <person name="Shinohara A."/>
            <person name="Yoshida Y."/>
            <person name="Fujiwara M."/>
            <person name="Mori M."/>
            <person name="Tomita M."/>
            <person name="Arakawa K."/>
        </authorList>
    </citation>
    <scope>NUCLEOTIDE SEQUENCE [LARGE SCALE GENOMIC DNA]</scope>
</reference>
<evidence type="ECO:0000313" key="2">
    <source>
        <dbReference type="Proteomes" id="UP000499080"/>
    </source>
</evidence>
<proteinExistence type="predicted"/>
<gene>
    <name evidence="1" type="ORF">AVEN_242651_1</name>
</gene>